<keyword evidence="3" id="KW-1185">Reference proteome</keyword>
<keyword evidence="1" id="KW-0472">Membrane</keyword>
<feature type="transmembrane region" description="Helical" evidence="1">
    <location>
        <begin position="967"/>
        <end position="987"/>
    </location>
</feature>
<name>A0ABW0VSS4_9BACL</name>
<feature type="transmembrane region" description="Helical" evidence="1">
    <location>
        <begin position="382"/>
        <end position="400"/>
    </location>
</feature>
<dbReference type="Gene3D" id="3.30.70.1430">
    <property type="entry name" value="Multidrug efflux transporter AcrB pore domain"/>
    <property type="match status" value="2"/>
</dbReference>
<dbReference type="SUPFAM" id="SSF82693">
    <property type="entry name" value="Multidrug efflux transporter AcrB pore domain, PN1, PN2, PC1 and PC2 subdomains"/>
    <property type="match status" value="3"/>
</dbReference>
<sequence>MNTLIETIMKRAVLIVTSIVIILVWGGISAYQMQRDYLPPINNPTLMISVHAQDYQTDQIKASISGPIEQSVRKVNGLETLETNSFDGGLLISMYFPLNYDMNRAESDVTSALDHVSLPTDASKPTVTRVSTSSFPMMRLSLTSPSGKVDDNTLRTTVQAQVSNELKALSGVSEVRVTGAGSNGYVLSLRIADLRKAGLTIDDVKQSLFGIHSTWAQGNITNSQVSIPLQASGWNQSEQDLEQLPIHDAAGHSVPLSAIGDVSKSMIDLKTISRTDGTASVVFDVLKTPSSNITEVSERIHDRIQDIPGFGPGDIKLTVLFDQGEQVRSSLNGLFKEGMLGCLLSIVCVFLFFRNIRSTMLIALSIPICFLATTGLLKTMGISLNILTISGLIVAMGRVVDDSIVILDNMYRKAHESREKVNSVLLAEAVREMIPAIVSSTATTVAVYIPIALVGGMISSAFSGFAWSVVIALLTSILVAVFVVPALYLLWHKGRTNNSAISIEPISHRVLSWTFLRKGKITTAFCLMFLIAVVGSFFLPVNFLPTNRSGQINVQLEFPEGTSLPQVDETVRRMEQTLKSDANIATFSSVLGSSFTPQFDDVFDAGGGWIQGDNIANIVVSTKEDADIDTVTAELQKQLPNLSGTAICTVTNQNISGDDSQLKIDLSGADGVTLDNAAKIIRSKLQLVPGLSVVGTADDKEALPRFQISLNRDSVEQTGVQPEAVFKRIREYLSEGTRVDVKTGNQETIPFAIYTDLLENISGASAMTSPETEILSFLGRETFKGKEGQDVRLNQIASVSAGNGLSVIREREGRPFSVVTANITSRDVEKVTGQVKDMIDQLELPSGVQYSINGISAQVEQMIFGMGIAISVSILLILLIVSIVFRGWRAPLTVLICIPLAFIGSILGMLVWGGEWNLAALVGLLMLSGIVATNGIVLVDKIERNLSSGMNPKEAILQGTVSRVRPVLMTAVATILTLFPLCISGSADTIVSQTLGTVVVCGMISSTMISLLVIPMMYEWMHYHKPLVVRKKKFNTKPVVSQ</sequence>
<dbReference type="SUPFAM" id="SSF82866">
    <property type="entry name" value="Multidrug efflux transporter AcrB transmembrane domain"/>
    <property type="match status" value="2"/>
</dbReference>
<feature type="transmembrane region" description="Helical" evidence="1">
    <location>
        <begin position="892"/>
        <end position="912"/>
    </location>
</feature>
<reference evidence="3" key="1">
    <citation type="journal article" date="2019" name="Int. J. Syst. Evol. Microbiol.">
        <title>The Global Catalogue of Microorganisms (GCM) 10K type strain sequencing project: providing services to taxonomists for standard genome sequencing and annotation.</title>
        <authorList>
            <consortium name="The Broad Institute Genomics Platform"/>
            <consortium name="The Broad Institute Genome Sequencing Center for Infectious Disease"/>
            <person name="Wu L."/>
            <person name="Ma J."/>
        </authorList>
    </citation>
    <scope>NUCLEOTIDE SEQUENCE [LARGE SCALE GENOMIC DNA]</scope>
    <source>
        <strain evidence="3">CGMCC 1.3240</strain>
    </source>
</reference>
<accession>A0ABW0VSS4</accession>
<dbReference type="Pfam" id="PF00873">
    <property type="entry name" value="ACR_tran"/>
    <property type="match status" value="1"/>
</dbReference>
<evidence type="ECO:0000313" key="3">
    <source>
        <dbReference type="Proteomes" id="UP001596047"/>
    </source>
</evidence>
<dbReference type="PANTHER" id="PTHR32063">
    <property type="match status" value="1"/>
</dbReference>
<dbReference type="PANTHER" id="PTHR32063:SF0">
    <property type="entry name" value="SWARMING MOTILITY PROTEIN SWRC"/>
    <property type="match status" value="1"/>
</dbReference>
<feature type="transmembrane region" description="Helical" evidence="1">
    <location>
        <begin position="993"/>
        <end position="1014"/>
    </location>
</feature>
<dbReference type="InterPro" id="IPR001036">
    <property type="entry name" value="Acrflvin-R"/>
</dbReference>
<feature type="transmembrane region" description="Helical" evidence="1">
    <location>
        <begin position="465"/>
        <end position="491"/>
    </location>
</feature>
<dbReference type="SUPFAM" id="SSF82714">
    <property type="entry name" value="Multidrug efflux transporter AcrB TolC docking domain, DN and DC subdomains"/>
    <property type="match status" value="1"/>
</dbReference>
<dbReference type="Proteomes" id="UP001596047">
    <property type="component" value="Unassembled WGS sequence"/>
</dbReference>
<dbReference type="EMBL" id="JBHSOW010000002">
    <property type="protein sequence ID" value="MFC5647591.1"/>
    <property type="molecule type" value="Genomic_DNA"/>
</dbReference>
<dbReference type="Gene3D" id="1.20.1640.10">
    <property type="entry name" value="Multidrug efflux transporter AcrB transmembrane domain"/>
    <property type="match status" value="2"/>
</dbReference>
<keyword evidence="1" id="KW-1133">Transmembrane helix</keyword>
<dbReference type="Gene3D" id="3.30.2090.10">
    <property type="entry name" value="Multidrug efflux transporter AcrB TolC docking domain, DN and DC subdomains"/>
    <property type="match status" value="2"/>
</dbReference>
<dbReference type="Gene3D" id="3.30.70.1440">
    <property type="entry name" value="Multidrug efflux transporter AcrB pore domain"/>
    <property type="match status" value="1"/>
</dbReference>
<feature type="transmembrane region" description="Helical" evidence="1">
    <location>
        <begin position="862"/>
        <end position="885"/>
    </location>
</feature>
<feature type="transmembrane region" description="Helical" evidence="1">
    <location>
        <begin position="918"/>
        <end position="939"/>
    </location>
</feature>
<proteinExistence type="predicted"/>
<gene>
    <name evidence="2" type="ORF">ACFPYJ_00305</name>
</gene>
<dbReference type="InterPro" id="IPR027463">
    <property type="entry name" value="AcrB_DN_DC_subdom"/>
</dbReference>
<feature type="transmembrane region" description="Helical" evidence="1">
    <location>
        <begin position="436"/>
        <end position="459"/>
    </location>
</feature>
<organism evidence="2 3">
    <name type="scientific">Paenibacillus solisilvae</name>
    <dbReference type="NCBI Taxonomy" id="2486751"/>
    <lineage>
        <taxon>Bacteria</taxon>
        <taxon>Bacillati</taxon>
        <taxon>Bacillota</taxon>
        <taxon>Bacilli</taxon>
        <taxon>Bacillales</taxon>
        <taxon>Paenibacillaceae</taxon>
        <taxon>Paenibacillus</taxon>
    </lineage>
</organism>
<comment type="caution">
    <text evidence="2">The sequence shown here is derived from an EMBL/GenBank/DDBJ whole genome shotgun (WGS) entry which is preliminary data.</text>
</comment>
<feature type="transmembrane region" description="Helical" evidence="1">
    <location>
        <begin position="360"/>
        <end position="376"/>
    </location>
</feature>
<feature type="transmembrane region" description="Helical" evidence="1">
    <location>
        <begin position="12"/>
        <end position="31"/>
    </location>
</feature>
<protein>
    <submittedName>
        <fullName evidence="2">Efflux RND transporter permease subunit</fullName>
    </submittedName>
</protein>
<dbReference type="PRINTS" id="PR00702">
    <property type="entry name" value="ACRIFLAVINRP"/>
</dbReference>
<evidence type="ECO:0000256" key="1">
    <source>
        <dbReference type="SAM" id="Phobius"/>
    </source>
</evidence>
<evidence type="ECO:0000313" key="2">
    <source>
        <dbReference type="EMBL" id="MFC5647591.1"/>
    </source>
</evidence>
<feature type="transmembrane region" description="Helical" evidence="1">
    <location>
        <begin position="521"/>
        <end position="539"/>
    </location>
</feature>
<dbReference type="Gene3D" id="3.30.70.1320">
    <property type="entry name" value="Multidrug efflux transporter AcrB pore domain like"/>
    <property type="match status" value="1"/>
</dbReference>
<dbReference type="RefSeq" id="WP_379186031.1">
    <property type="nucleotide sequence ID" value="NZ_JBHSOW010000002.1"/>
</dbReference>
<feature type="transmembrane region" description="Helical" evidence="1">
    <location>
        <begin position="334"/>
        <end position="353"/>
    </location>
</feature>
<keyword evidence="1" id="KW-0812">Transmembrane</keyword>